<dbReference type="HAMAP" id="MF_02019">
    <property type="entry name" value="MurF"/>
    <property type="match status" value="1"/>
</dbReference>
<keyword evidence="9 10" id="KW-0961">Cell wall biogenesis/degradation</keyword>
<dbReference type="PANTHER" id="PTHR43024:SF1">
    <property type="entry name" value="UDP-N-ACETYLMURAMOYL-TRIPEPTIDE--D-ALANYL-D-ALANINE LIGASE"/>
    <property type="match status" value="1"/>
</dbReference>
<dbReference type="EC" id="6.3.2.10" evidence="10 11"/>
<dbReference type="Gene3D" id="3.40.1190.10">
    <property type="entry name" value="Mur-like, catalytic domain"/>
    <property type="match status" value="1"/>
</dbReference>
<dbReference type="GO" id="GO:0005737">
    <property type="term" value="C:cytoplasm"/>
    <property type="evidence" value="ECO:0007669"/>
    <property type="project" value="UniProtKB-SubCell"/>
</dbReference>
<dbReference type="GO" id="GO:0008360">
    <property type="term" value="P:regulation of cell shape"/>
    <property type="evidence" value="ECO:0007669"/>
    <property type="project" value="UniProtKB-KW"/>
</dbReference>
<proteinExistence type="inferred from homology"/>
<name>A0A451D497_9GAMM</name>
<keyword evidence="3 10" id="KW-0132">Cell division</keyword>
<protein>
    <recommendedName>
        <fullName evidence="10 11">UDP-N-acetylmuramoyl-tripeptide--D-alanyl-D-alanine ligase</fullName>
        <ecNumber evidence="10 11">6.3.2.10</ecNumber>
    </recommendedName>
    <alternativeName>
        <fullName evidence="10">D-alanyl-D-alanine-adding enzyme</fullName>
    </alternativeName>
</protein>
<reference evidence="14 15" key="1">
    <citation type="submission" date="2019-02" db="EMBL/GenBank/DDBJ databases">
        <authorList>
            <person name="Manzano-Marin A."/>
            <person name="Manzano-Marin A."/>
        </authorList>
    </citation>
    <scope>NUCLEOTIDE SEQUENCE [LARGE SCALE GENOMIC DNA]</scope>
    <source>
        <strain evidence="14 15">ErCisplendens/pseudotsugae</strain>
    </source>
</reference>
<evidence type="ECO:0000256" key="2">
    <source>
        <dbReference type="ARBA" id="ARBA00022598"/>
    </source>
</evidence>
<dbReference type="Proteomes" id="UP000294338">
    <property type="component" value="Chromosome 1"/>
</dbReference>
<dbReference type="GO" id="GO:0009252">
    <property type="term" value="P:peptidoglycan biosynthetic process"/>
    <property type="evidence" value="ECO:0007669"/>
    <property type="project" value="UniProtKB-UniRule"/>
</dbReference>
<dbReference type="InterPro" id="IPR051046">
    <property type="entry name" value="MurCDEF_CellWall_CoF430Synth"/>
</dbReference>
<dbReference type="NCBIfam" id="NF008041">
    <property type="entry name" value="PRK10773.1"/>
    <property type="match status" value="1"/>
</dbReference>
<evidence type="ECO:0000259" key="12">
    <source>
        <dbReference type="Pfam" id="PF02875"/>
    </source>
</evidence>
<evidence type="ECO:0000256" key="6">
    <source>
        <dbReference type="ARBA" id="ARBA00022960"/>
    </source>
</evidence>
<evidence type="ECO:0000256" key="5">
    <source>
        <dbReference type="ARBA" id="ARBA00022840"/>
    </source>
</evidence>
<dbReference type="SUPFAM" id="SSF53244">
    <property type="entry name" value="MurD-like peptide ligases, peptide-binding domain"/>
    <property type="match status" value="1"/>
</dbReference>
<keyword evidence="8 10" id="KW-0131">Cell cycle</keyword>
<dbReference type="AlphaFoldDB" id="A0A451D497"/>
<dbReference type="InterPro" id="IPR013221">
    <property type="entry name" value="Mur_ligase_cen"/>
</dbReference>
<keyword evidence="5 10" id="KW-0067">ATP-binding</keyword>
<evidence type="ECO:0000313" key="14">
    <source>
        <dbReference type="EMBL" id="VFP80510.1"/>
    </source>
</evidence>
<comment type="similarity">
    <text evidence="10">Belongs to the MurCDEF family. MurF subfamily.</text>
</comment>
<dbReference type="NCBIfam" id="TIGR01143">
    <property type="entry name" value="murF"/>
    <property type="match status" value="1"/>
</dbReference>
<evidence type="ECO:0000256" key="11">
    <source>
        <dbReference type="RuleBase" id="RU004136"/>
    </source>
</evidence>
<evidence type="ECO:0000256" key="1">
    <source>
        <dbReference type="ARBA" id="ARBA00022490"/>
    </source>
</evidence>
<comment type="pathway">
    <text evidence="10 11">Cell wall biogenesis; peptidoglycan biosynthesis.</text>
</comment>
<keyword evidence="1 10" id="KW-0963">Cytoplasm</keyword>
<evidence type="ECO:0000256" key="3">
    <source>
        <dbReference type="ARBA" id="ARBA00022618"/>
    </source>
</evidence>
<dbReference type="InterPro" id="IPR036565">
    <property type="entry name" value="Mur-like_cat_sf"/>
</dbReference>
<dbReference type="GO" id="GO:0071555">
    <property type="term" value="P:cell wall organization"/>
    <property type="evidence" value="ECO:0007669"/>
    <property type="project" value="UniProtKB-KW"/>
</dbReference>
<evidence type="ECO:0000256" key="10">
    <source>
        <dbReference type="HAMAP-Rule" id="MF_02019"/>
    </source>
</evidence>
<keyword evidence="4 10" id="KW-0547">Nucleotide-binding</keyword>
<evidence type="ECO:0000313" key="15">
    <source>
        <dbReference type="Proteomes" id="UP000294338"/>
    </source>
</evidence>
<dbReference type="GO" id="GO:0047480">
    <property type="term" value="F:UDP-N-acetylmuramoyl-tripeptide-D-alanyl-D-alanine ligase activity"/>
    <property type="evidence" value="ECO:0007669"/>
    <property type="project" value="UniProtKB-UniRule"/>
</dbReference>
<keyword evidence="6 10" id="KW-0133">Cell shape</keyword>
<dbReference type="GO" id="GO:0005524">
    <property type="term" value="F:ATP binding"/>
    <property type="evidence" value="ECO:0007669"/>
    <property type="project" value="UniProtKB-UniRule"/>
</dbReference>
<comment type="subcellular location">
    <subcellularLocation>
        <location evidence="10 11">Cytoplasm</location>
    </subcellularLocation>
</comment>
<dbReference type="UniPathway" id="UPA00219"/>
<evidence type="ECO:0000256" key="9">
    <source>
        <dbReference type="ARBA" id="ARBA00023316"/>
    </source>
</evidence>
<comment type="function">
    <text evidence="10 11">Involved in cell wall formation. Catalyzes the final step in the synthesis of UDP-N-acetylmuramoyl-pentapeptide, the precursor of murein.</text>
</comment>
<organism evidence="14 15">
    <name type="scientific">Candidatus Erwinia haradaeae</name>
    <dbReference type="NCBI Taxonomy" id="1922217"/>
    <lineage>
        <taxon>Bacteria</taxon>
        <taxon>Pseudomonadati</taxon>
        <taxon>Pseudomonadota</taxon>
        <taxon>Gammaproteobacteria</taxon>
        <taxon>Enterobacterales</taxon>
        <taxon>Erwiniaceae</taxon>
        <taxon>Erwinia</taxon>
    </lineage>
</organism>
<evidence type="ECO:0000259" key="13">
    <source>
        <dbReference type="Pfam" id="PF08245"/>
    </source>
</evidence>
<keyword evidence="7 10" id="KW-0573">Peptidoglycan synthesis</keyword>
<dbReference type="RefSeq" id="WP_197095152.1">
    <property type="nucleotide sequence ID" value="NZ_LR217705.1"/>
</dbReference>
<dbReference type="Pfam" id="PF02875">
    <property type="entry name" value="Mur_ligase_C"/>
    <property type="match status" value="1"/>
</dbReference>
<dbReference type="PANTHER" id="PTHR43024">
    <property type="entry name" value="UDP-N-ACETYLMURAMOYL-TRIPEPTIDE--D-ALANYL-D-ALANINE LIGASE"/>
    <property type="match status" value="1"/>
</dbReference>
<dbReference type="InterPro" id="IPR004101">
    <property type="entry name" value="Mur_ligase_C"/>
</dbReference>
<feature type="domain" description="Mur ligase C-terminal" evidence="12">
    <location>
        <begin position="325"/>
        <end position="436"/>
    </location>
</feature>
<dbReference type="SUPFAM" id="SSF63418">
    <property type="entry name" value="MurE/MurF N-terminal domain"/>
    <property type="match status" value="1"/>
</dbReference>
<evidence type="ECO:0000256" key="4">
    <source>
        <dbReference type="ARBA" id="ARBA00022741"/>
    </source>
</evidence>
<dbReference type="Gene3D" id="3.90.190.20">
    <property type="entry name" value="Mur ligase, C-terminal domain"/>
    <property type="match status" value="1"/>
</dbReference>
<evidence type="ECO:0000256" key="8">
    <source>
        <dbReference type="ARBA" id="ARBA00023306"/>
    </source>
</evidence>
<dbReference type="GO" id="GO:0008766">
    <property type="term" value="F:UDP-N-acetylmuramoylalanyl-D-glutamyl-2,6-diaminopimelate-D-alanyl-D-alanine ligase activity"/>
    <property type="evidence" value="ECO:0007669"/>
    <property type="project" value="RHEA"/>
</dbReference>
<gene>
    <name evidence="10 14" type="primary">murF</name>
    <name evidence="14" type="ORF">ERCISPPS3390_380</name>
</gene>
<sequence>MIPITLKQVAEITDGVLYGANITISDISTDTRQLRTGNFFVALQGKYHDAHNFASCAIKAGCSGLLVSKHLHYKTPCVVVKNTRVALGKLAAWVRQQSNARVVAITGSSGKTSVKDMTTAILHHCGQTLSTVGTLNNDIGVPITLLGLHSRHQYVVVELGASHIGEISYTVQLAQPESVLINNLSTAHLEGFGSLSGLAKAKGEILNHLPINGTAIINNDSHDLVHWRHAIQGRALWRFSIHKKRKSDFYASDISYNTSGTLFKLHSPQGSIAISLPLHGDHQIANALAASALALSIGAPLHAIPKGLCHMKAISGRLFSIYFTKNKLLIDDSYNSNMGSMIAAIKVLSARPGYRVMIVGDMAEMGKYAIKYHSQIGELIHSLGINKVLSIGSLGMLIARKSAVGECFKEHAELGNRAYELLMQHQCITLLVKGSRSSCMEKIVNILQEKGVC</sequence>
<comment type="catalytic activity">
    <reaction evidence="10 11">
        <text>D-alanyl-D-alanine + UDP-N-acetyl-alpha-D-muramoyl-L-alanyl-gamma-D-glutamyl-meso-2,6-diaminopimelate + ATP = UDP-N-acetyl-alpha-D-muramoyl-L-alanyl-gamma-D-glutamyl-meso-2,6-diaminopimeloyl-D-alanyl-D-alanine + ADP + phosphate + H(+)</text>
        <dbReference type="Rhea" id="RHEA:28374"/>
        <dbReference type="ChEBI" id="CHEBI:15378"/>
        <dbReference type="ChEBI" id="CHEBI:30616"/>
        <dbReference type="ChEBI" id="CHEBI:43474"/>
        <dbReference type="ChEBI" id="CHEBI:57822"/>
        <dbReference type="ChEBI" id="CHEBI:61386"/>
        <dbReference type="ChEBI" id="CHEBI:83905"/>
        <dbReference type="ChEBI" id="CHEBI:456216"/>
        <dbReference type="EC" id="6.3.2.10"/>
    </reaction>
</comment>
<dbReference type="InterPro" id="IPR035911">
    <property type="entry name" value="MurE/MurF_N"/>
</dbReference>
<dbReference type="EMBL" id="LR217705">
    <property type="protein sequence ID" value="VFP80510.1"/>
    <property type="molecule type" value="Genomic_DNA"/>
</dbReference>
<dbReference type="Gene3D" id="3.40.1390.10">
    <property type="entry name" value="MurE/MurF, N-terminal domain"/>
    <property type="match status" value="1"/>
</dbReference>
<feature type="binding site" evidence="10">
    <location>
        <begin position="107"/>
        <end position="113"/>
    </location>
    <ligand>
        <name>ATP</name>
        <dbReference type="ChEBI" id="CHEBI:30616"/>
    </ligand>
</feature>
<dbReference type="InterPro" id="IPR036615">
    <property type="entry name" value="Mur_ligase_C_dom_sf"/>
</dbReference>
<dbReference type="GO" id="GO:0051301">
    <property type="term" value="P:cell division"/>
    <property type="evidence" value="ECO:0007669"/>
    <property type="project" value="UniProtKB-KW"/>
</dbReference>
<dbReference type="SUPFAM" id="SSF53623">
    <property type="entry name" value="MurD-like peptide ligases, catalytic domain"/>
    <property type="match status" value="1"/>
</dbReference>
<dbReference type="InterPro" id="IPR005863">
    <property type="entry name" value="UDP-N-AcMur_synth"/>
</dbReference>
<feature type="domain" description="Mur ligase central" evidence="13">
    <location>
        <begin position="105"/>
        <end position="294"/>
    </location>
</feature>
<evidence type="ECO:0000256" key="7">
    <source>
        <dbReference type="ARBA" id="ARBA00022984"/>
    </source>
</evidence>
<keyword evidence="2 10" id="KW-0436">Ligase</keyword>
<dbReference type="Pfam" id="PF08245">
    <property type="entry name" value="Mur_ligase_M"/>
    <property type="match status" value="1"/>
</dbReference>
<accession>A0A451D497</accession>